<comment type="caution">
    <text evidence="2">The sequence shown here is derived from an EMBL/GenBank/DDBJ whole genome shotgun (WGS) entry which is preliminary data.</text>
</comment>
<keyword evidence="3" id="KW-1185">Reference proteome</keyword>
<gene>
    <name evidence="2" type="ORF">C1645_780699</name>
</gene>
<protein>
    <submittedName>
        <fullName evidence="2">Uncharacterized protein</fullName>
    </submittedName>
</protein>
<evidence type="ECO:0000313" key="2">
    <source>
        <dbReference type="EMBL" id="RIA85992.1"/>
    </source>
</evidence>
<name>A0A397SK24_9GLOM</name>
<proteinExistence type="predicted"/>
<keyword evidence="1" id="KW-0812">Transmembrane</keyword>
<reference evidence="2 3" key="1">
    <citation type="submission" date="2018-06" db="EMBL/GenBank/DDBJ databases">
        <title>Comparative genomics reveals the genomic features of Rhizophagus irregularis, R. cerebriforme, R. diaphanum and Gigaspora rosea, and their symbiotic lifestyle signature.</title>
        <authorList>
            <person name="Morin E."/>
            <person name="San Clemente H."/>
            <person name="Chen E.C.H."/>
            <person name="De La Providencia I."/>
            <person name="Hainaut M."/>
            <person name="Kuo A."/>
            <person name="Kohler A."/>
            <person name="Murat C."/>
            <person name="Tang N."/>
            <person name="Roy S."/>
            <person name="Loubradou J."/>
            <person name="Henrissat B."/>
            <person name="Grigoriev I.V."/>
            <person name="Corradi N."/>
            <person name="Roux C."/>
            <person name="Martin F.M."/>
        </authorList>
    </citation>
    <scope>NUCLEOTIDE SEQUENCE [LARGE SCALE GENOMIC DNA]</scope>
    <source>
        <strain evidence="2 3">DAOM 227022</strain>
    </source>
</reference>
<keyword evidence="1" id="KW-1133">Transmembrane helix</keyword>
<organism evidence="2 3">
    <name type="scientific">Glomus cerebriforme</name>
    <dbReference type="NCBI Taxonomy" id="658196"/>
    <lineage>
        <taxon>Eukaryota</taxon>
        <taxon>Fungi</taxon>
        <taxon>Fungi incertae sedis</taxon>
        <taxon>Mucoromycota</taxon>
        <taxon>Glomeromycotina</taxon>
        <taxon>Glomeromycetes</taxon>
        <taxon>Glomerales</taxon>
        <taxon>Glomeraceae</taxon>
        <taxon>Glomus</taxon>
    </lineage>
</organism>
<dbReference type="EMBL" id="QKYT01000391">
    <property type="protein sequence ID" value="RIA85992.1"/>
    <property type="molecule type" value="Genomic_DNA"/>
</dbReference>
<keyword evidence="1" id="KW-0472">Membrane</keyword>
<sequence>MINTNQPIYGLLIGVILTLSTPNNTSQQLIYGLLIGIILTFVQNNFTRDDKY</sequence>
<evidence type="ECO:0000313" key="3">
    <source>
        <dbReference type="Proteomes" id="UP000265703"/>
    </source>
</evidence>
<accession>A0A397SK24</accession>
<dbReference type="Proteomes" id="UP000265703">
    <property type="component" value="Unassembled WGS sequence"/>
</dbReference>
<feature type="transmembrane region" description="Helical" evidence="1">
    <location>
        <begin position="29"/>
        <end position="46"/>
    </location>
</feature>
<evidence type="ECO:0000256" key="1">
    <source>
        <dbReference type="SAM" id="Phobius"/>
    </source>
</evidence>
<dbReference type="AlphaFoldDB" id="A0A397SK24"/>